<accession>A0A645DK44</accession>
<comment type="caution">
    <text evidence="2">The sequence shown here is derived from an EMBL/GenBank/DDBJ whole genome shotgun (WGS) entry which is preliminary data.</text>
</comment>
<evidence type="ECO:0000256" key="1">
    <source>
        <dbReference type="SAM" id="Phobius"/>
    </source>
</evidence>
<proteinExistence type="predicted"/>
<dbReference type="InterPro" id="IPR014867">
    <property type="entry name" value="Spore_coat_CotH_CotH2/3/7"/>
</dbReference>
<dbReference type="Pfam" id="PF08757">
    <property type="entry name" value="CotH"/>
    <property type="match status" value="1"/>
</dbReference>
<keyword evidence="1" id="KW-0812">Transmembrane</keyword>
<gene>
    <name evidence="2" type="ORF">SDC9_136046</name>
</gene>
<name>A0A645DK44_9ZZZZ</name>
<dbReference type="AlphaFoldDB" id="A0A645DK44"/>
<sequence>MLYSDDPEVFATYSRYIDVDSFVDYFLFNEFFGSYDAGKNSTYMYKELGGKLHMGPVWDLDGALDNYVAQPLEWEVTAFQTQPWFDRLSMDDNFLDKLERRYAELRRGPLSDKTLYETVDGIAAYLGSAVEREWTRWGHIYTTFNRYSMQSDGGLVRNTSEFRQEVYRIKTSISRHAEAIGPYLDVLEKSAEMNTDASLYTPLALLLAILVFAVPAYYASRK</sequence>
<evidence type="ECO:0008006" key="3">
    <source>
        <dbReference type="Google" id="ProtNLM"/>
    </source>
</evidence>
<dbReference type="EMBL" id="VSSQ01036451">
    <property type="protein sequence ID" value="MPM88942.1"/>
    <property type="molecule type" value="Genomic_DNA"/>
</dbReference>
<organism evidence="2">
    <name type="scientific">bioreactor metagenome</name>
    <dbReference type="NCBI Taxonomy" id="1076179"/>
    <lineage>
        <taxon>unclassified sequences</taxon>
        <taxon>metagenomes</taxon>
        <taxon>ecological metagenomes</taxon>
    </lineage>
</organism>
<keyword evidence="1" id="KW-0472">Membrane</keyword>
<keyword evidence="1" id="KW-1133">Transmembrane helix</keyword>
<reference evidence="2" key="1">
    <citation type="submission" date="2019-08" db="EMBL/GenBank/DDBJ databases">
        <authorList>
            <person name="Kucharzyk K."/>
            <person name="Murdoch R.W."/>
            <person name="Higgins S."/>
            <person name="Loffler F."/>
        </authorList>
    </citation>
    <scope>NUCLEOTIDE SEQUENCE</scope>
</reference>
<feature type="transmembrane region" description="Helical" evidence="1">
    <location>
        <begin position="199"/>
        <end position="219"/>
    </location>
</feature>
<protein>
    <recommendedName>
        <fullName evidence="3">CotH protein</fullName>
    </recommendedName>
</protein>
<evidence type="ECO:0000313" key="2">
    <source>
        <dbReference type="EMBL" id="MPM88942.1"/>
    </source>
</evidence>